<dbReference type="GO" id="GO:0016539">
    <property type="term" value="P:intein-mediated protein splicing"/>
    <property type="evidence" value="ECO:0007669"/>
    <property type="project" value="InterPro"/>
</dbReference>
<evidence type="ECO:0000259" key="1">
    <source>
        <dbReference type="Pfam" id="PF13403"/>
    </source>
</evidence>
<dbReference type="AlphaFoldDB" id="A0A6C0INN9"/>
<accession>A0A6C0INN9</accession>
<sequence>MVTVTVSNIEYPSSTSNVTVKFLNAITDVEINSFITNEPSSGSTLSTMTTSDGGLTWTGILTGTPEYVVKDATMSINYTGGISASDSYNIIMTEDGKGWNDIFSITDGVNSYTGFFGISCNKSGTIFAFDCDQENNNAENKLYPRVKVYEYDGTNWNQKGVDLAVSTLKKSVQHYSIMTKLNDLGDHIIINMAPTDGTIVYKWDGSSWVQKGSVFTHITGWYGLPEISGDGNTIGILTQVESFAWVYEYDTNTNDWVLKGNALDLTEFAGYGKGKISINNDNTVLSFMKGDNIYTYKWNNGSSLWELKDTLYIENLADTLGIQRNYGGNIIAFRDINMNNRGVHVYEWNGTELVQLGSRIEVDGQEVSLDETGTKIAISKFRNQLRNQQDGVQIYTYDGTNWNLSNTTIYEGKFVKINGVGDRVFMSNGFIDKSVLIQENSIVKKLNKMIMTPSAVKFPDSTSELILEYSHKDLTSTEVGTNLSISDVNLGSLGAFMSSEGGYVWKSIFTGAIIEGTGTIDYSYSGMTGSVSLVVDRLEKAISNICFYGDTKVLTSEGYKAIREVRKGMKIRGEYIEEVTRTISKEKEVILMKKGSLMPNMPNEDTRVTKEHKVLYKGQMIEVKELENGESIVKEKYKGETLYNILLSGEGKMIVNGMVVETLSPSNNIARLYKILKDYKEEEKVEIIRIYNEERKRKCGKCMKGGK</sequence>
<dbReference type="InterPro" id="IPR028992">
    <property type="entry name" value="Hedgehog/Intein_dom"/>
</dbReference>
<dbReference type="InterPro" id="IPR006141">
    <property type="entry name" value="Intein_N"/>
</dbReference>
<dbReference type="Gene3D" id="2.170.16.10">
    <property type="entry name" value="Hedgehog/Intein (Hint) domain"/>
    <property type="match status" value="1"/>
</dbReference>
<dbReference type="SUPFAM" id="SSF51294">
    <property type="entry name" value="Hedgehog/intein (Hint) domain"/>
    <property type="match status" value="1"/>
</dbReference>
<proteinExistence type="predicted"/>
<feature type="domain" description="Hedgehog/Intein (Hint)" evidence="1">
    <location>
        <begin position="545"/>
        <end position="665"/>
    </location>
</feature>
<name>A0A6C0INN9_9ZZZZ</name>
<dbReference type="InterPro" id="IPR036844">
    <property type="entry name" value="Hint_dom_sf"/>
</dbReference>
<organism evidence="2">
    <name type="scientific">viral metagenome</name>
    <dbReference type="NCBI Taxonomy" id="1070528"/>
    <lineage>
        <taxon>unclassified sequences</taxon>
        <taxon>metagenomes</taxon>
        <taxon>organismal metagenomes</taxon>
    </lineage>
</organism>
<dbReference type="PROSITE" id="PS50817">
    <property type="entry name" value="INTEIN_N_TER"/>
    <property type="match status" value="1"/>
</dbReference>
<protein>
    <recommendedName>
        <fullName evidence="1">Hedgehog/Intein (Hint) domain-containing protein</fullName>
    </recommendedName>
</protein>
<reference evidence="2" key="1">
    <citation type="journal article" date="2020" name="Nature">
        <title>Giant virus diversity and host interactions through global metagenomics.</title>
        <authorList>
            <person name="Schulz F."/>
            <person name="Roux S."/>
            <person name="Paez-Espino D."/>
            <person name="Jungbluth S."/>
            <person name="Walsh D.A."/>
            <person name="Denef V.J."/>
            <person name="McMahon K.D."/>
            <person name="Konstantinidis K.T."/>
            <person name="Eloe-Fadrosh E.A."/>
            <person name="Kyrpides N.C."/>
            <person name="Woyke T."/>
        </authorList>
    </citation>
    <scope>NUCLEOTIDE SEQUENCE</scope>
    <source>
        <strain evidence="2">GVMAG-M-3300024258-14</strain>
    </source>
</reference>
<dbReference type="Pfam" id="PF13403">
    <property type="entry name" value="Hint_2"/>
    <property type="match status" value="1"/>
</dbReference>
<evidence type="ECO:0000313" key="2">
    <source>
        <dbReference type="EMBL" id="QHT94105.1"/>
    </source>
</evidence>
<dbReference type="EMBL" id="MN740215">
    <property type="protein sequence ID" value="QHT94105.1"/>
    <property type="molecule type" value="Genomic_DNA"/>
</dbReference>